<dbReference type="SMART" id="SM00248">
    <property type="entry name" value="ANK"/>
    <property type="match status" value="3"/>
</dbReference>
<dbReference type="PANTHER" id="PTHR24189:SF73">
    <property type="entry name" value="ANKYRIN REPEAT AND SOCS BOX-CONTAINING 15B"/>
    <property type="match status" value="1"/>
</dbReference>
<name>A0ABD2QBD3_9PLAT</name>
<dbReference type="PROSITE" id="PS50088">
    <property type="entry name" value="ANK_REPEAT"/>
    <property type="match status" value="2"/>
</dbReference>
<keyword evidence="2 3" id="KW-0040">ANK repeat</keyword>
<dbReference type="PANTHER" id="PTHR24189">
    <property type="entry name" value="MYOTROPHIN"/>
    <property type="match status" value="1"/>
</dbReference>
<feature type="repeat" description="ANK" evidence="3">
    <location>
        <begin position="139"/>
        <end position="171"/>
    </location>
</feature>
<dbReference type="AlphaFoldDB" id="A0ABD2QBD3"/>
<dbReference type="EMBL" id="JBJKFK010000475">
    <property type="protein sequence ID" value="KAL3316834.1"/>
    <property type="molecule type" value="Genomic_DNA"/>
</dbReference>
<dbReference type="Proteomes" id="UP001626550">
    <property type="component" value="Unassembled WGS sequence"/>
</dbReference>
<dbReference type="SUPFAM" id="SSF48403">
    <property type="entry name" value="Ankyrin repeat"/>
    <property type="match status" value="1"/>
</dbReference>
<protein>
    <recommendedName>
        <fullName evidence="6">Ankyrin repeat domain-containing protein 49</fullName>
    </recommendedName>
</protein>
<reference evidence="4 5" key="1">
    <citation type="submission" date="2024-11" db="EMBL/GenBank/DDBJ databases">
        <title>Adaptive evolution of stress response genes in parasites aligns with host niche diversity.</title>
        <authorList>
            <person name="Hahn C."/>
            <person name="Resl P."/>
        </authorList>
    </citation>
    <scope>NUCLEOTIDE SEQUENCE [LARGE SCALE GENOMIC DNA]</scope>
    <source>
        <strain evidence="4">EGGRZ-B1_66</strain>
        <tissue evidence="4">Body</tissue>
    </source>
</reference>
<feature type="repeat" description="ANK" evidence="3">
    <location>
        <begin position="106"/>
        <end position="138"/>
    </location>
</feature>
<proteinExistence type="predicted"/>
<keyword evidence="5" id="KW-1185">Reference proteome</keyword>
<organism evidence="4 5">
    <name type="scientific">Cichlidogyrus casuarinus</name>
    <dbReference type="NCBI Taxonomy" id="1844966"/>
    <lineage>
        <taxon>Eukaryota</taxon>
        <taxon>Metazoa</taxon>
        <taxon>Spiralia</taxon>
        <taxon>Lophotrochozoa</taxon>
        <taxon>Platyhelminthes</taxon>
        <taxon>Monogenea</taxon>
        <taxon>Monopisthocotylea</taxon>
        <taxon>Dactylogyridea</taxon>
        <taxon>Ancyrocephalidae</taxon>
        <taxon>Cichlidogyrus</taxon>
    </lineage>
</organism>
<sequence>MSDREEQEEEDQFSELIDMAEKVQRAKLNDPGMFVSAWEKDEEDIDEWSKEEVAGNSLCILCEFLADPIKQFIVAGENGDMEAIKRLLAESKNTPEINLLTSTDNDGYTALHRAAYSGHVETMKLLIKAGSDVDSRSNDGWTPLHSASFWNQTACVQLLTEAGANYKAVTESEQCALHLAASNNQTLETVAYLLSLPGIAELVCDMENRAGDTVADILRRNSPHAFVTQAFTPSVRTLKLSQS</sequence>
<dbReference type="Pfam" id="PF12796">
    <property type="entry name" value="Ank_2"/>
    <property type="match status" value="1"/>
</dbReference>
<keyword evidence="1" id="KW-0677">Repeat</keyword>
<evidence type="ECO:0008006" key="6">
    <source>
        <dbReference type="Google" id="ProtNLM"/>
    </source>
</evidence>
<evidence type="ECO:0000313" key="5">
    <source>
        <dbReference type="Proteomes" id="UP001626550"/>
    </source>
</evidence>
<comment type="caution">
    <text evidence="4">The sequence shown here is derived from an EMBL/GenBank/DDBJ whole genome shotgun (WGS) entry which is preliminary data.</text>
</comment>
<evidence type="ECO:0000313" key="4">
    <source>
        <dbReference type="EMBL" id="KAL3316834.1"/>
    </source>
</evidence>
<evidence type="ECO:0000256" key="2">
    <source>
        <dbReference type="ARBA" id="ARBA00023043"/>
    </source>
</evidence>
<accession>A0ABD2QBD3</accession>
<dbReference type="Gene3D" id="1.25.40.20">
    <property type="entry name" value="Ankyrin repeat-containing domain"/>
    <property type="match status" value="1"/>
</dbReference>
<dbReference type="InterPro" id="IPR002110">
    <property type="entry name" value="Ankyrin_rpt"/>
</dbReference>
<dbReference type="InterPro" id="IPR036770">
    <property type="entry name" value="Ankyrin_rpt-contain_sf"/>
</dbReference>
<evidence type="ECO:0000256" key="1">
    <source>
        <dbReference type="ARBA" id="ARBA00022737"/>
    </source>
</evidence>
<dbReference type="PROSITE" id="PS50297">
    <property type="entry name" value="ANK_REP_REGION"/>
    <property type="match status" value="2"/>
</dbReference>
<dbReference type="InterPro" id="IPR050745">
    <property type="entry name" value="Multifunctional_regulatory"/>
</dbReference>
<gene>
    <name evidence="4" type="ORF">Ciccas_004513</name>
</gene>
<dbReference type="PRINTS" id="PR01415">
    <property type="entry name" value="ANKYRIN"/>
</dbReference>
<evidence type="ECO:0000256" key="3">
    <source>
        <dbReference type="PROSITE-ProRule" id="PRU00023"/>
    </source>
</evidence>